<evidence type="ECO:0000313" key="1">
    <source>
        <dbReference type="Proteomes" id="UP000000437"/>
    </source>
</evidence>
<dbReference type="Proteomes" id="UP000000437">
    <property type="component" value="Chromosome 14"/>
</dbReference>
<sequence length="854" mass="95104">MVHKYDTKRAAGLLKQYQANLTSPEEQALKSSVEKVSTIFGSHLFQALLDIQECYEVTLQMNAAQNGVKDSSSVDTLETSGEEGVSRVRVTSRRSSQKLESVAGLVSRSHVETPKVNGSDGMYKYEEIILERGNSGLGFSIAGGMDNPHIPDDPGIFITKIIPGGAAAMDGRLGVNDCVLRVNDVDVSEVVHSKAVEALKEAGPVVRLLVRRRQAPPETILEVNLLKGPKGLGFSIAGGIGNQHIPGDNSIYITKIIEGGAAQKDGRLQTGDRLLAVNNIILQDVRHEEAVAALKNTSDMVYLKVAKPGPVHLNDMYAPPDYSSTFPTMVDNHVGHNSSMAYMGGMEPKPVYQPPQVTPSRYSPVPRHMLGEEDFTREPRKILLHKGSTGLGFNIVGGEDGEGIFVSFILAGGPADLSGELRRGDRILSVNGVNLRNATHEQAAAALKRAGQTVTIIAQYRPEEYSRFESKIHDLREQMMNSSMSSGSGSLRTSEKRSLYVRALFDYDRTRDSCLPSQGLSFSYGDILHVINASDDEWWQARLVTPHGESEQIGVIPSKKRVEKKERARLKTVKFHARTGMIESNREMFGRMNDIRPVKVKRKKSFNLSRKFPFYKSKENIVQELVETEQCLTSNTSDSESSSKGQEDTILSYEPVIRQEIHYTRPVIILGPMKDRVNDDLISEFPHKFGSCVPHTTRPRRENEMDGQDYHFVGSREQMEKDIQDNKFIEAGQFNENLYGTSILSVRAVAERGKHCILDVSGNAIKRLQQAQLYPIAIFIKPKSVEALMELNKRQTYEQANKVFDKAMKLEQEFGEFFTAIVQGDSLDEIYNKIKLIIEEQSGPYIWIPSAEKL</sequence>
<proteinExistence type="predicted"/>
<organism evidence="1 2">
    <name type="scientific">Danio rerio</name>
    <name type="common">Zebrafish</name>
    <name type="synonym">Brachydanio rerio</name>
    <dbReference type="NCBI Taxonomy" id="7955"/>
    <lineage>
        <taxon>Eukaryota</taxon>
        <taxon>Metazoa</taxon>
        <taxon>Chordata</taxon>
        <taxon>Craniata</taxon>
        <taxon>Vertebrata</taxon>
        <taxon>Euteleostomi</taxon>
        <taxon>Actinopterygii</taxon>
        <taxon>Neopterygii</taxon>
        <taxon>Teleostei</taxon>
        <taxon>Ostariophysi</taxon>
        <taxon>Cypriniformes</taxon>
        <taxon>Danionidae</taxon>
        <taxon>Danioninae</taxon>
        <taxon>Danio</taxon>
    </lineage>
</organism>
<accession>A0AC58H862</accession>
<evidence type="ECO:0000313" key="2">
    <source>
        <dbReference type="RefSeq" id="XP_073778150.1"/>
    </source>
</evidence>
<gene>
    <name evidence="2" type="primary">dlg3</name>
</gene>
<keyword evidence="1" id="KW-1185">Reference proteome</keyword>
<protein>
    <submittedName>
        <fullName evidence="2">Disks large homolog 3 isoform X29</fullName>
    </submittedName>
</protein>
<dbReference type="RefSeq" id="XP_073778150.1">
    <property type="nucleotide sequence ID" value="XM_073922049.1"/>
</dbReference>
<reference evidence="2" key="1">
    <citation type="submission" date="2025-08" db="UniProtKB">
        <authorList>
            <consortium name="RefSeq"/>
        </authorList>
    </citation>
    <scope>IDENTIFICATION</scope>
    <source>
        <strain evidence="2">Tuebingen</strain>
        <tissue evidence="2">Fibroblasts and whole tissue</tissue>
    </source>
</reference>
<name>A0AC58H862_DANRE</name>